<dbReference type="SUPFAM" id="SSF52540">
    <property type="entry name" value="P-loop containing nucleoside triphosphate hydrolases"/>
    <property type="match status" value="2"/>
</dbReference>
<organism evidence="7 8">
    <name type="scientific">Glaciecola punicea ACAM 611</name>
    <dbReference type="NCBI Taxonomy" id="1121923"/>
    <lineage>
        <taxon>Bacteria</taxon>
        <taxon>Pseudomonadati</taxon>
        <taxon>Pseudomonadota</taxon>
        <taxon>Gammaproteobacteria</taxon>
        <taxon>Alteromonadales</taxon>
        <taxon>Alteromonadaceae</taxon>
        <taxon>Glaciecola</taxon>
    </lineage>
</organism>
<dbReference type="SMART" id="SM00487">
    <property type="entry name" value="DEXDc"/>
    <property type="match status" value="1"/>
</dbReference>
<dbReference type="CDD" id="cd18793">
    <property type="entry name" value="SF2_C_SNF"/>
    <property type="match status" value="1"/>
</dbReference>
<keyword evidence="8" id="KW-1185">Reference proteome</keyword>
<name>H5TBQ1_9ALTE</name>
<evidence type="ECO:0000313" key="7">
    <source>
        <dbReference type="EMBL" id="GAB55728.1"/>
    </source>
</evidence>
<dbReference type="PROSITE" id="PS51192">
    <property type="entry name" value="HELICASE_ATP_BIND_1"/>
    <property type="match status" value="1"/>
</dbReference>
<evidence type="ECO:0000256" key="2">
    <source>
        <dbReference type="ARBA" id="ARBA00022806"/>
    </source>
</evidence>
<keyword evidence="3" id="KW-0479">Metal-binding</keyword>
<dbReference type="InterPro" id="IPR001650">
    <property type="entry name" value="Helicase_C-like"/>
</dbReference>
<evidence type="ECO:0000259" key="5">
    <source>
        <dbReference type="PROSITE" id="PS51192"/>
    </source>
</evidence>
<dbReference type="GO" id="GO:0016787">
    <property type="term" value="F:hydrolase activity"/>
    <property type="evidence" value="ECO:0007669"/>
    <property type="project" value="UniProtKB-KW"/>
</dbReference>
<dbReference type="RefSeq" id="WP_006005088.1">
    <property type="nucleotide sequence ID" value="NZ_BAET01000014.1"/>
</dbReference>
<dbReference type="Pfam" id="PF00271">
    <property type="entry name" value="Helicase_C"/>
    <property type="match status" value="1"/>
</dbReference>
<comment type="caution">
    <text evidence="7">The sequence shown here is derived from an EMBL/GenBank/DDBJ whole genome shotgun (WGS) entry which is preliminary data.</text>
</comment>
<dbReference type="Gene3D" id="3.40.50.300">
    <property type="entry name" value="P-loop containing nucleotide triphosphate hydrolases"/>
    <property type="match status" value="1"/>
</dbReference>
<keyword evidence="3" id="KW-0862">Zinc</keyword>
<dbReference type="InterPro" id="IPR027417">
    <property type="entry name" value="P-loop_NTPase"/>
</dbReference>
<dbReference type="PANTHER" id="PTHR10799">
    <property type="entry name" value="SNF2/RAD54 HELICASE FAMILY"/>
    <property type="match status" value="1"/>
</dbReference>
<dbReference type="Proteomes" id="UP000053586">
    <property type="component" value="Unassembled WGS sequence"/>
</dbReference>
<dbReference type="InterPro" id="IPR049730">
    <property type="entry name" value="SNF2/RAD54-like_C"/>
</dbReference>
<feature type="domain" description="Helicase C-terminal" evidence="6">
    <location>
        <begin position="909"/>
        <end position="1065"/>
    </location>
</feature>
<sequence length="1077" mass="123298">MFTKVVLESSFHSKEWLKGQRVFEQNSVLNGVVDGSVLRGSVKSESHKSEIYLTRIEYDKVSKQAKSYCNCYVGRGCKHAAALAHYYLKKIHATTASNFTIDKWLNTFSSEPAIDSVNVKSLLYFLQTNPFSPQDYLQLSVKTAGQKLSGGWSKTLGTEHLSSQLIDKSFVLEEDVRIISSITSNRDYRDSVTTHALLEQLVNTGRCYWSENAHLDRPIGTGETVQATWQWHKLMNNAQKLVLQLDEPSQDIIIVKSQPLSYYHKEFNVIGMVQTNTASEYEARLLNSPVIDEEKLPWVLNKLEVSLGDTIEKLPKPKLNKQLSVSKPNVHLHLSTPFENQPTSTNVSVNFEYEGIFVNPNNREAMIKNPHNDVTIYRNLLLEERVIELLKSHGCKALLNRQYYEYEEHAPVFTMSLQGRQVCLAFIHNELPKMRKNSWQIEFDKNFYYKELSTDNVFDAEIIEQDSGDFFSIGLNLEINGKKIPAFPILQSALEQLPKTVLTNSAFMNKMEGFDPAEPLFVELDDGEFIALSYKSIQPLLQQFIELFMPGALQHDGSMKLSKFQGHQTLSLLDDQGIITTGENKLRELSAKLQNFEEIQAVELPSNLHAELREYQHQGVNWLQFLREYELAGILADDMGLGKTIQALAHLLIEKEQGRLTRPCLIVAPTSVLYNWANEVKKFTPDLSYIVLHGSKRQQDFEDLQQYDLVITSYALILKDIELHQNTDYYYLILDEAHYIKNPRTSVYQAVLTIQAQHKLCLTGTPMENHLGEFWAQFNFLLPGFLSGHKQFTKLFRTPIEKHQDIDRKVMLNQRIKPFLLRRTKEKIAKELPGKTTIVQMLRIEGKQAELYETVRLAMDTRLKEIIATKGLQRSQIEILDALLKLRQVCNHPQLLPMQSAKAIKQSAKLEFLMETLPEMIEEGRRVLVFSQFTSMLSLIEAELIKERISFVKLTGETRNRQELVDKFQRGDTPVFLISLRAGGVGLNLTAADTVIHFDPWWNPAVENQATDRAYRIGQDKPVFVYKLIIENSIEERIQQIQINKAELANALLSEEVNQGKLSLTDDILKTLLAPLV</sequence>
<dbReference type="Gene3D" id="3.40.50.10810">
    <property type="entry name" value="Tandem AAA-ATPase domain"/>
    <property type="match status" value="1"/>
</dbReference>
<dbReference type="GO" id="GO:0005524">
    <property type="term" value="F:ATP binding"/>
    <property type="evidence" value="ECO:0007669"/>
    <property type="project" value="InterPro"/>
</dbReference>
<keyword evidence="1" id="KW-0378">Hydrolase</keyword>
<evidence type="ECO:0000259" key="6">
    <source>
        <dbReference type="PROSITE" id="PS51194"/>
    </source>
</evidence>
<keyword evidence="2" id="KW-0067">ATP-binding</keyword>
<evidence type="ECO:0000313" key="8">
    <source>
        <dbReference type="Proteomes" id="UP000053586"/>
    </source>
</evidence>
<feature type="domain" description="SWIM-type" evidence="4">
    <location>
        <begin position="54"/>
        <end position="88"/>
    </location>
</feature>
<dbReference type="InterPro" id="IPR007527">
    <property type="entry name" value="Znf_SWIM"/>
</dbReference>
<keyword evidence="2" id="KW-0547">Nucleotide-binding</keyword>
<protein>
    <submittedName>
        <fullName evidence="7">Snf2 family protein</fullName>
    </submittedName>
</protein>
<dbReference type="AlphaFoldDB" id="H5TBQ1"/>
<dbReference type="SMART" id="SM00490">
    <property type="entry name" value="HELICc"/>
    <property type="match status" value="1"/>
</dbReference>
<reference evidence="7 8" key="2">
    <citation type="journal article" date="2017" name="Antonie Van Leeuwenhoek">
        <title>Rhizobium rhizosphaerae sp. nov., a novel species isolated from rice rhizosphere.</title>
        <authorList>
            <person name="Zhao J.J."/>
            <person name="Zhang J."/>
            <person name="Zhang R.J."/>
            <person name="Zhang C.W."/>
            <person name="Yin H.Q."/>
            <person name="Zhang X.X."/>
        </authorList>
    </citation>
    <scope>NUCLEOTIDE SEQUENCE [LARGE SCALE GENOMIC DNA]</scope>
    <source>
        <strain evidence="7 8">ACAM 611</strain>
    </source>
</reference>
<dbReference type="GO" id="GO:0008270">
    <property type="term" value="F:zinc ion binding"/>
    <property type="evidence" value="ECO:0007669"/>
    <property type="project" value="UniProtKB-KW"/>
</dbReference>
<accession>H5TBQ1</accession>
<keyword evidence="3" id="KW-0863">Zinc-finger</keyword>
<proteinExistence type="predicted"/>
<feature type="domain" description="Helicase ATP-binding" evidence="5">
    <location>
        <begin position="624"/>
        <end position="784"/>
    </location>
</feature>
<dbReference type="InterPro" id="IPR038718">
    <property type="entry name" value="SNF2-like_sf"/>
</dbReference>
<dbReference type="STRING" id="56804.BAE46_09655"/>
<reference evidence="7 8" key="1">
    <citation type="journal article" date="2012" name="J. Bacteriol.">
        <title>Genome sequence of proteorhodopsin-containing sea ice bacterium Glaciecola punicea ACAM 611T.</title>
        <authorList>
            <person name="Qin Q.-L."/>
            <person name="Xie B.-B."/>
            <person name="Shu Y.-L."/>
            <person name="Rong J.-C."/>
            <person name="Zhao D.-L."/>
            <person name="Zhang X.-Y."/>
            <person name="Chen X.-L."/>
            <person name="Zhou B.-C."/>
            <person name="Zhanga Y.-Z."/>
        </authorList>
    </citation>
    <scope>NUCLEOTIDE SEQUENCE [LARGE SCALE GENOMIC DNA]</scope>
    <source>
        <strain evidence="7 8">ACAM 611</strain>
    </source>
</reference>
<dbReference type="OrthoDB" id="9760715at2"/>
<dbReference type="eggNOG" id="COG0553">
    <property type="taxonomic scope" value="Bacteria"/>
</dbReference>
<gene>
    <name evidence="7" type="ORF">GPUN_1611</name>
</gene>
<dbReference type="Pfam" id="PF00176">
    <property type="entry name" value="SNF2-rel_dom"/>
    <property type="match status" value="1"/>
</dbReference>
<dbReference type="PROSITE" id="PS51194">
    <property type="entry name" value="HELICASE_CTER"/>
    <property type="match status" value="1"/>
</dbReference>
<dbReference type="PROSITE" id="PS50966">
    <property type="entry name" value="ZF_SWIM"/>
    <property type="match status" value="1"/>
</dbReference>
<keyword evidence="2" id="KW-0347">Helicase</keyword>
<dbReference type="CDD" id="cd18012">
    <property type="entry name" value="DEXQc_arch_SWI2_SNF2"/>
    <property type="match status" value="1"/>
</dbReference>
<dbReference type="InterPro" id="IPR014001">
    <property type="entry name" value="Helicase_ATP-bd"/>
</dbReference>
<dbReference type="InterPro" id="IPR000330">
    <property type="entry name" value="SNF2_N"/>
</dbReference>
<evidence type="ECO:0000259" key="4">
    <source>
        <dbReference type="PROSITE" id="PS50966"/>
    </source>
</evidence>
<dbReference type="EMBL" id="BAET01000014">
    <property type="protein sequence ID" value="GAB55728.1"/>
    <property type="molecule type" value="Genomic_DNA"/>
</dbReference>
<evidence type="ECO:0000256" key="1">
    <source>
        <dbReference type="ARBA" id="ARBA00022801"/>
    </source>
</evidence>
<dbReference type="GO" id="GO:0004386">
    <property type="term" value="F:helicase activity"/>
    <property type="evidence" value="ECO:0007669"/>
    <property type="project" value="UniProtKB-KW"/>
</dbReference>
<evidence type="ECO:0000256" key="3">
    <source>
        <dbReference type="PROSITE-ProRule" id="PRU00325"/>
    </source>
</evidence>